<dbReference type="Pfam" id="PF00990">
    <property type="entry name" value="GGDEF"/>
    <property type="match status" value="1"/>
</dbReference>
<dbReference type="NCBIfam" id="TIGR00254">
    <property type="entry name" value="GGDEF"/>
    <property type="match status" value="1"/>
</dbReference>
<dbReference type="InterPro" id="IPR052163">
    <property type="entry name" value="DGC-Regulatory_Protein"/>
</dbReference>
<dbReference type="InterPro" id="IPR029787">
    <property type="entry name" value="Nucleotide_cyclase"/>
</dbReference>
<evidence type="ECO:0000259" key="1">
    <source>
        <dbReference type="PROSITE" id="PS50887"/>
    </source>
</evidence>
<dbReference type="InterPro" id="IPR043128">
    <property type="entry name" value="Rev_trsase/Diguanyl_cyclase"/>
</dbReference>
<proteinExistence type="predicted"/>
<organism evidence="2">
    <name type="scientific">Tanacetum cinerariifolium</name>
    <name type="common">Dalmatian daisy</name>
    <name type="synonym">Chrysanthemum cinerariifolium</name>
    <dbReference type="NCBI Taxonomy" id="118510"/>
    <lineage>
        <taxon>Eukaryota</taxon>
        <taxon>Viridiplantae</taxon>
        <taxon>Streptophyta</taxon>
        <taxon>Embryophyta</taxon>
        <taxon>Tracheophyta</taxon>
        <taxon>Spermatophyta</taxon>
        <taxon>Magnoliopsida</taxon>
        <taxon>eudicotyledons</taxon>
        <taxon>Gunneridae</taxon>
        <taxon>Pentapetalae</taxon>
        <taxon>asterids</taxon>
        <taxon>campanulids</taxon>
        <taxon>Asterales</taxon>
        <taxon>Asteraceae</taxon>
        <taxon>Asteroideae</taxon>
        <taxon>Anthemideae</taxon>
        <taxon>Anthemidinae</taxon>
        <taxon>Tanacetum</taxon>
    </lineage>
</organism>
<feature type="domain" description="GGDEF" evidence="1">
    <location>
        <begin position="52"/>
        <end position="85"/>
    </location>
</feature>
<accession>A0A699WXD1</accession>
<evidence type="ECO:0000313" key="2">
    <source>
        <dbReference type="EMBL" id="GFD50208.1"/>
    </source>
</evidence>
<dbReference type="PANTHER" id="PTHR46663">
    <property type="entry name" value="DIGUANYLATE CYCLASE DGCT-RELATED"/>
    <property type="match status" value="1"/>
</dbReference>
<comment type="caution">
    <text evidence="2">The sequence shown here is derived from an EMBL/GenBank/DDBJ whole genome shotgun (WGS) entry which is preliminary data.</text>
</comment>
<dbReference type="CDD" id="cd01949">
    <property type="entry name" value="GGDEF"/>
    <property type="match status" value="1"/>
</dbReference>
<reference evidence="2" key="1">
    <citation type="journal article" date="2019" name="Sci. Rep.">
        <title>Draft genome of Tanacetum cinerariifolium, the natural source of mosquito coil.</title>
        <authorList>
            <person name="Yamashiro T."/>
            <person name="Shiraishi A."/>
            <person name="Satake H."/>
            <person name="Nakayama K."/>
        </authorList>
    </citation>
    <scope>NUCLEOTIDE SEQUENCE</scope>
</reference>
<protein>
    <submittedName>
        <fullName evidence="2">Inner membrane protein YfiN</fullName>
    </submittedName>
</protein>
<dbReference type="InterPro" id="IPR000160">
    <property type="entry name" value="GGDEF_dom"/>
</dbReference>
<sequence>MLRIQNEVEATDKTLREIFRVASLDELTGLPNRRELRTRLQQTLDHAQQSGERFALLFLDLNDLKQINDAFGHEAGDAVLIEAAR</sequence>
<dbReference type="SUPFAM" id="SSF55073">
    <property type="entry name" value="Nucleotide cyclase"/>
    <property type="match status" value="1"/>
</dbReference>
<dbReference type="Gene3D" id="3.30.70.270">
    <property type="match status" value="1"/>
</dbReference>
<dbReference type="PROSITE" id="PS50887">
    <property type="entry name" value="GGDEF"/>
    <property type="match status" value="1"/>
</dbReference>
<dbReference type="PANTHER" id="PTHR46663:SF2">
    <property type="entry name" value="GGDEF DOMAIN-CONTAINING PROTEIN"/>
    <property type="match status" value="1"/>
</dbReference>
<dbReference type="EMBL" id="BKCJ011754361">
    <property type="protein sequence ID" value="GFD50208.1"/>
    <property type="molecule type" value="Genomic_DNA"/>
</dbReference>
<feature type="non-terminal residue" evidence="2">
    <location>
        <position position="85"/>
    </location>
</feature>
<name>A0A699WXD1_TANCI</name>
<dbReference type="AlphaFoldDB" id="A0A699WXD1"/>
<gene>
    <name evidence="2" type="ORF">Tci_922177</name>
</gene>